<organism evidence="2 3">
    <name type="scientific">Parafrankia colletiae</name>
    <dbReference type="NCBI Taxonomy" id="573497"/>
    <lineage>
        <taxon>Bacteria</taxon>
        <taxon>Bacillati</taxon>
        <taxon>Actinomycetota</taxon>
        <taxon>Actinomycetes</taxon>
        <taxon>Frankiales</taxon>
        <taxon>Frankiaceae</taxon>
        <taxon>Parafrankia</taxon>
    </lineage>
</organism>
<proteinExistence type="predicted"/>
<dbReference type="AlphaFoldDB" id="A0A1S1RJP9"/>
<reference evidence="3" key="1">
    <citation type="submission" date="2016-07" db="EMBL/GenBank/DDBJ databases">
        <title>Sequence Frankia sp. strain CcI1.17.</title>
        <authorList>
            <person name="Ghodhbane-Gtari F."/>
            <person name="Swanson E."/>
            <person name="Gueddou A."/>
            <person name="Morris K."/>
            <person name="Hezbri K."/>
            <person name="Ktari A."/>
            <person name="Nouioui I."/>
            <person name="Abebe-Akele F."/>
            <person name="Simpson S."/>
            <person name="Thomas K."/>
            <person name="Gtari M."/>
            <person name="Tisa L.S."/>
            <person name="Hurst S."/>
        </authorList>
    </citation>
    <scope>NUCLEOTIDE SEQUENCE [LARGE SCALE GENOMIC DNA]</scope>
    <source>
        <strain evidence="3">Cc1.17</strain>
    </source>
</reference>
<dbReference type="Proteomes" id="UP000179627">
    <property type="component" value="Unassembled WGS sequence"/>
</dbReference>
<dbReference type="EMBL" id="MBLM01000008">
    <property type="protein sequence ID" value="OHV45472.1"/>
    <property type="molecule type" value="Genomic_DNA"/>
</dbReference>
<evidence type="ECO:0000313" key="3">
    <source>
        <dbReference type="Proteomes" id="UP000179627"/>
    </source>
</evidence>
<dbReference type="OrthoDB" id="3206514at2"/>
<keyword evidence="3" id="KW-1185">Reference proteome</keyword>
<feature type="region of interest" description="Disordered" evidence="1">
    <location>
        <begin position="159"/>
        <end position="209"/>
    </location>
</feature>
<dbReference type="RefSeq" id="WP_071082317.1">
    <property type="nucleotide sequence ID" value="NZ_MBLM01000008.1"/>
</dbReference>
<comment type="caution">
    <text evidence="2">The sequence shown here is derived from an EMBL/GenBank/DDBJ whole genome shotgun (WGS) entry which is preliminary data.</text>
</comment>
<accession>A0A1S1RJP9</accession>
<protein>
    <recommendedName>
        <fullName evidence="4">NACHT domain-containing protein</fullName>
    </recommendedName>
</protein>
<name>A0A1S1RJP9_9ACTN</name>
<evidence type="ECO:0000313" key="2">
    <source>
        <dbReference type="EMBL" id="OHV45472.1"/>
    </source>
</evidence>
<evidence type="ECO:0000256" key="1">
    <source>
        <dbReference type="SAM" id="MobiDB-lite"/>
    </source>
</evidence>
<evidence type="ECO:0008006" key="4">
    <source>
        <dbReference type="Google" id="ProtNLM"/>
    </source>
</evidence>
<sequence length="209" mass="22424">MQQRRGGYLLVEAEAGMGKSALAAYLTFTRVWPAHFTRLPDGHTPETARLNLAAQLIARWKLEDAAPGGVLPDGATSTAWLHGRLCDAAKNRDRDRDEPDQPVILLVDGLDEAPPPPAGELPLGLPPALPPGTVIVATTRPKTITIPTGARVVERIDVESSRRTARAPSTPHATIALAVPSRSGGRKRRELPSSRLGGHFRARNPDGQE</sequence>
<gene>
    <name evidence="2" type="ORF">CC117_31820</name>
</gene>